<dbReference type="KEGG" id="ain:Acin_1244"/>
<dbReference type="InParanoid" id="G4Q8N6"/>
<accession>G4Q8N6</accession>
<dbReference type="HOGENOM" id="CLU_1801869_0_0_9"/>
<dbReference type="eggNOG" id="ENOG5033T0G">
    <property type="taxonomic scope" value="Bacteria"/>
</dbReference>
<protein>
    <submittedName>
        <fullName evidence="2">Uncharacterized protein</fullName>
    </submittedName>
</protein>
<name>G4Q8N6_ACIIR</name>
<proteinExistence type="predicted"/>
<dbReference type="AlphaFoldDB" id="G4Q8N6"/>
<sequence length="143" mass="16504">MNTLEAQIQEIAGQLRLEAAPKTTKFGYDSFGGGWDKPSPEEVAYQQKEILESRLQRLKAEYQKKKAVLKALDDHMDALEGAERQMVRLRGINHQQWKQIALDTCHDESWCRRKFRDGLRKMTGMEYGPKAAPTQTRLNLVEL</sequence>
<dbReference type="PATRIC" id="fig|568816.4.peg.1200"/>
<organism evidence="2 3">
    <name type="scientific">Acidaminococcus intestini (strain RyC-MR95)</name>
    <dbReference type="NCBI Taxonomy" id="568816"/>
    <lineage>
        <taxon>Bacteria</taxon>
        <taxon>Bacillati</taxon>
        <taxon>Bacillota</taxon>
        <taxon>Negativicutes</taxon>
        <taxon>Acidaminococcales</taxon>
        <taxon>Acidaminococcaceae</taxon>
        <taxon>Acidaminococcus</taxon>
    </lineage>
</organism>
<keyword evidence="1" id="KW-0175">Coiled coil</keyword>
<keyword evidence="3" id="KW-1185">Reference proteome</keyword>
<evidence type="ECO:0000256" key="1">
    <source>
        <dbReference type="SAM" id="Coils"/>
    </source>
</evidence>
<evidence type="ECO:0000313" key="3">
    <source>
        <dbReference type="Proteomes" id="UP000007093"/>
    </source>
</evidence>
<gene>
    <name evidence="2" type="ordered locus">Acin_1244</name>
</gene>
<dbReference type="Proteomes" id="UP000007093">
    <property type="component" value="Chromosome"/>
</dbReference>
<dbReference type="EMBL" id="CP003058">
    <property type="protein sequence ID" value="AEQ22469.1"/>
    <property type="molecule type" value="Genomic_DNA"/>
</dbReference>
<dbReference type="STRING" id="568816.Acin_1244"/>
<evidence type="ECO:0000313" key="2">
    <source>
        <dbReference type="EMBL" id="AEQ22469.1"/>
    </source>
</evidence>
<reference evidence="2 3" key="1">
    <citation type="journal article" date="2011" name="J. Bacteriol.">
        <title>Complete genome sequence of Acidaminococcus intestini RYC-MR95, a Gram-negative bacterium from the phylum Firmicutes.</title>
        <authorList>
            <person name="D'Auria G."/>
            <person name="Galan J.C."/>
            <person name="Rodriguez-Alcayna M."/>
            <person name="Moya A."/>
            <person name="Baquero F."/>
            <person name="Latorre A."/>
        </authorList>
    </citation>
    <scope>NUCLEOTIDE SEQUENCE [LARGE SCALE GENOMIC DNA]</scope>
    <source>
        <strain evidence="2 3">RyC-MR95</strain>
    </source>
</reference>
<feature type="coiled-coil region" evidence="1">
    <location>
        <begin position="41"/>
        <end position="85"/>
    </location>
</feature>